<evidence type="ECO:0000313" key="1">
    <source>
        <dbReference type="EMBL" id="KXO98558.1"/>
    </source>
</evidence>
<comment type="caution">
    <text evidence="2">The sequence shown here is derived from an EMBL/GenBank/DDBJ whole genome shotgun (WGS) entry which is preliminary data.</text>
</comment>
<reference evidence="1 4" key="1">
    <citation type="submission" date="2016-02" db="EMBL/GenBank/DDBJ databases">
        <authorList>
            <person name="Teng J.L."/>
            <person name="Tang Y."/>
            <person name="Huang Y."/>
            <person name="Guo F."/>
            <person name="Wei W."/>
            <person name="Chen J.H."/>
            <person name="Wong S.Y."/>
            <person name="Lau S.K."/>
            <person name="Woo P.C."/>
        </authorList>
    </citation>
    <scope>NUCLEOTIDE SEQUENCE [LARGE SCALE GENOMIC DNA]</scope>
    <source>
        <strain evidence="1 4">JCM 13375</strain>
    </source>
</reference>
<dbReference type="EMBL" id="LSRF01000033">
    <property type="protein sequence ID" value="KXP10127.1"/>
    <property type="molecule type" value="Genomic_DNA"/>
</dbReference>
<sequence length="153" mass="16729">MATPVLESSVVIDAPVEKVWTVVSDLEAMGRRSPQCKKVFVFGGPLKVGSRMLNINRQGWKVWPTNTRVTEFTTNERVAFRVAENHTVWSFTLVPDGDKTTVVERREAAGGKTTAVSSGLVAALLGGNEDFERGLLVGMKQTLSHIKTEAEAK</sequence>
<dbReference type="Gene3D" id="3.30.530.20">
    <property type="match status" value="1"/>
</dbReference>
<evidence type="ECO:0000313" key="4">
    <source>
        <dbReference type="Proteomes" id="UP000070409"/>
    </source>
</evidence>
<dbReference type="EMBL" id="LSRE01000012">
    <property type="protein sequence ID" value="KXO98558.1"/>
    <property type="molecule type" value="Genomic_DNA"/>
</dbReference>
<reference evidence="3" key="2">
    <citation type="submission" date="2016-02" db="EMBL/GenBank/DDBJ databases">
        <authorList>
            <person name="Wen L."/>
            <person name="He K."/>
            <person name="Yang H."/>
        </authorList>
    </citation>
    <scope>NUCLEOTIDE SEQUENCE [LARGE SCALE GENOMIC DNA]</scope>
    <source>
        <strain evidence="3">JCM 15929</strain>
    </source>
</reference>
<dbReference type="Proteomes" id="UP000070409">
    <property type="component" value="Unassembled WGS sequence"/>
</dbReference>
<dbReference type="InterPro" id="IPR023393">
    <property type="entry name" value="START-like_dom_sf"/>
</dbReference>
<proteinExistence type="predicted"/>
<protein>
    <submittedName>
        <fullName evidence="2">Polyketide cyclase</fullName>
    </submittedName>
</protein>
<accession>A0A138AI94</accession>
<reference evidence="2" key="3">
    <citation type="submission" date="2016-02" db="EMBL/GenBank/DDBJ databases">
        <authorList>
            <person name="Teng J.L."/>
            <person name="Yang Y."/>
            <person name="Huang Y."/>
            <person name="Guo F."/>
            <person name="Wei W."/>
            <person name="Chen J.H."/>
            <person name="Wong S.Y."/>
            <person name="Lau S.K."/>
            <person name="Woo P.C."/>
        </authorList>
    </citation>
    <scope>NUCLEOTIDE SEQUENCE</scope>
    <source>
        <strain evidence="2">JCM 15929</strain>
    </source>
</reference>
<gene>
    <name evidence="2" type="ORF">AXK60_06475</name>
    <name evidence="1" type="ORF">AXK61_02930</name>
</gene>
<dbReference type="OrthoDB" id="4618973at2"/>
<dbReference type="InterPro" id="IPR019587">
    <property type="entry name" value="Polyketide_cyclase/dehydratase"/>
</dbReference>
<dbReference type="Proteomes" id="UP000070258">
    <property type="component" value="Unassembled WGS sequence"/>
</dbReference>
<evidence type="ECO:0000313" key="3">
    <source>
        <dbReference type="Proteomes" id="UP000070258"/>
    </source>
</evidence>
<dbReference type="RefSeq" id="WP_068571163.1">
    <property type="nucleotide sequence ID" value="NZ_LSRE01000012.1"/>
</dbReference>
<dbReference type="CDD" id="cd07812">
    <property type="entry name" value="SRPBCC"/>
    <property type="match status" value="1"/>
</dbReference>
<dbReference type="AlphaFoldDB" id="A0A138AI94"/>
<dbReference type="STRING" id="239498.AXK60_06475"/>
<dbReference type="SUPFAM" id="SSF55961">
    <property type="entry name" value="Bet v1-like"/>
    <property type="match status" value="1"/>
</dbReference>
<name>A0A138AI94_9ACTN</name>
<evidence type="ECO:0000313" key="2">
    <source>
        <dbReference type="EMBL" id="KXP10127.1"/>
    </source>
</evidence>
<organism evidence="2 3">
    <name type="scientific">Tsukamurella pseudospumae</name>
    <dbReference type="NCBI Taxonomy" id="239498"/>
    <lineage>
        <taxon>Bacteria</taxon>
        <taxon>Bacillati</taxon>
        <taxon>Actinomycetota</taxon>
        <taxon>Actinomycetes</taxon>
        <taxon>Mycobacteriales</taxon>
        <taxon>Tsukamurellaceae</taxon>
        <taxon>Tsukamurella</taxon>
    </lineage>
</organism>
<dbReference type="Pfam" id="PF10604">
    <property type="entry name" value="Polyketide_cyc2"/>
    <property type="match status" value="1"/>
</dbReference>
<keyword evidence="4" id="KW-1185">Reference proteome</keyword>